<keyword evidence="3" id="KW-1185">Reference proteome</keyword>
<dbReference type="EMBL" id="JAWDGP010001379">
    <property type="protein sequence ID" value="KAK3792324.1"/>
    <property type="molecule type" value="Genomic_DNA"/>
</dbReference>
<feature type="compositionally biased region" description="Polar residues" evidence="1">
    <location>
        <begin position="26"/>
        <end position="37"/>
    </location>
</feature>
<comment type="caution">
    <text evidence="2">The sequence shown here is derived from an EMBL/GenBank/DDBJ whole genome shotgun (WGS) entry which is preliminary data.</text>
</comment>
<accession>A0AAE1AQX3</accession>
<sequence>MRNPILRIKTAVTMADRPNIKADADAQSSGYTSNAEVNSTSTTNSGSESHLSAQGACALPTENSPGINDTLPKSVCPRLDHGNISQGGDFTSRNYSSVIGCLTPDQGPILQGQLGDTSQDISLNSHITWPTPSCSAHLPSPLSPPCMASSSTDPCHVSTECQASLQMNIPPSVPSERFENTDVASGIAEMQLSFQGVPQSVTLPHALPPVENPLTIMAQSRESSTFISSGTEDNLTVSNLPCNAVGSAHMTARPISLEGPTAQASPVSSQLSHSDSQISLKTEISDNCQVRKLPKSILNFISIEMEGKERSWEDLVEQYGWNYNDTQRFATRHPTDVFLALLREPHFQTYTLSQLRSDLDRLPRKDLLFDLDEKIQSHNAQVQAGL</sequence>
<dbReference type="Proteomes" id="UP001283361">
    <property type="component" value="Unassembled WGS sequence"/>
</dbReference>
<reference evidence="2" key="1">
    <citation type="journal article" date="2023" name="G3 (Bethesda)">
        <title>A reference genome for the long-term kleptoplast-retaining sea slug Elysia crispata morphotype clarki.</title>
        <authorList>
            <person name="Eastman K.E."/>
            <person name="Pendleton A.L."/>
            <person name="Shaikh M.A."/>
            <person name="Suttiyut T."/>
            <person name="Ogas R."/>
            <person name="Tomko P."/>
            <person name="Gavelis G."/>
            <person name="Widhalm J.R."/>
            <person name="Wisecaver J.H."/>
        </authorList>
    </citation>
    <scope>NUCLEOTIDE SEQUENCE</scope>
    <source>
        <strain evidence="2">ECLA1</strain>
    </source>
</reference>
<evidence type="ECO:0000313" key="3">
    <source>
        <dbReference type="Proteomes" id="UP001283361"/>
    </source>
</evidence>
<proteinExistence type="predicted"/>
<dbReference type="AlphaFoldDB" id="A0AAE1AQX3"/>
<organism evidence="2 3">
    <name type="scientific">Elysia crispata</name>
    <name type="common">lettuce slug</name>
    <dbReference type="NCBI Taxonomy" id="231223"/>
    <lineage>
        <taxon>Eukaryota</taxon>
        <taxon>Metazoa</taxon>
        <taxon>Spiralia</taxon>
        <taxon>Lophotrochozoa</taxon>
        <taxon>Mollusca</taxon>
        <taxon>Gastropoda</taxon>
        <taxon>Heterobranchia</taxon>
        <taxon>Euthyneura</taxon>
        <taxon>Panpulmonata</taxon>
        <taxon>Sacoglossa</taxon>
        <taxon>Placobranchoidea</taxon>
        <taxon>Plakobranchidae</taxon>
        <taxon>Elysia</taxon>
    </lineage>
</organism>
<protein>
    <submittedName>
        <fullName evidence="2">Uncharacterized protein</fullName>
    </submittedName>
</protein>
<evidence type="ECO:0000313" key="2">
    <source>
        <dbReference type="EMBL" id="KAK3792324.1"/>
    </source>
</evidence>
<evidence type="ECO:0000256" key="1">
    <source>
        <dbReference type="SAM" id="MobiDB-lite"/>
    </source>
</evidence>
<feature type="region of interest" description="Disordered" evidence="1">
    <location>
        <begin position="19"/>
        <end position="65"/>
    </location>
</feature>
<gene>
    <name evidence="2" type="ORF">RRG08_046636</name>
</gene>
<name>A0AAE1AQX3_9GAST</name>